<dbReference type="InterPro" id="IPR029044">
    <property type="entry name" value="Nucleotide-diphossugar_trans"/>
</dbReference>
<reference evidence="2" key="1">
    <citation type="submission" date="2023-06" db="EMBL/GenBank/DDBJ databases">
        <title>Survivors Of The Sea: Transcriptome response of Skeletonema marinoi to long-term dormancy.</title>
        <authorList>
            <person name="Pinder M.I.M."/>
            <person name="Kourtchenko O."/>
            <person name="Robertson E.K."/>
            <person name="Larsson T."/>
            <person name="Maumus F."/>
            <person name="Osuna-Cruz C.M."/>
            <person name="Vancaester E."/>
            <person name="Stenow R."/>
            <person name="Vandepoele K."/>
            <person name="Ploug H."/>
            <person name="Bruchert V."/>
            <person name="Godhe A."/>
            <person name="Topel M."/>
        </authorList>
    </citation>
    <scope>NUCLEOTIDE SEQUENCE</scope>
    <source>
        <strain evidence="2">R05AC</strain>
    </source>
</reference>
<feature type="region of interest" description="Disordered" evidence="1">
    <location>
        <begin position="54"/>
        <end position="76"/>
    </location>
</feature>
<evidence type="ECO:0000256" key="1">
    <source>
        <dbReference type="SAM" id="MobiDB-lite"/>
    </source>
</evidence>
<sequence>MWRGQGVQKERLTMVSIGCRSTISINSLSRVLVVCIFLVSLQSFVLLSRLTSERSPNSSETVNNDDANNNNNMPTSILFTPDEFRAGRIENYINLPTMYNPDRNNIVQELMEQPVPEPTEILLHKAPTPPSGNAILGLASYPKFKDGWMKLVGSLRTNGYEGHIIVGVHPEIPQDERDYLDKMGVTYYAVETVNCSEAILKGVSQTGNRVRAKCSRGLENLKLEWGRYEMARRWLRACDTCTGWSMVIDTRDIFFQQDPFASLKDADDARQDLMFVEEVAQYTKTLPDELRAINIGASGMYKYHTIPCYGQNQVAPQKIIDRPILCSGTVIGNRNGIHRFLSVLVDEFHKHNGRSVECMSPHTTDQWTMNYLYYRGDFGFPRQTKTLPWGTGPVLTVGKPCATKLFSEVTKKLEHVHSLKDMMVFDANGLILNPHEKKGSPTFIAPTLHQWDRCHKWINPWFRKHKNMFSQENEPGVNWVREKIS</sequence>
<name>A0AAD8Y3Z0_9STRA</name>
<comment type="caution">
    <text evidence="2">The sequence shown here is derived from an EMBL/GenBank/DDBJ whole genome shotgun (WGS) entry which is preliminary data.</text>
</comment>
<dbReference type="Proteomes" id="UP001224775">
    <property type="component" value="Unassembled WGS sequence"/>
</dbReference>
<dbReference type="SUPFAM" id="SSF53448">
    <property type="entry name" value="Nucleotide-diphospho-sugar transferases"/>
    <property type="match status" value="1"/>
</dbReference>
<organism evidence="2 3">
    <name type="scientific">Skeletonema marinoi</name>
    <dbReference type="NCBI Taxonomy" id="267567"/>
    <lineage>
        <taxon>Eukaryota</taxon>
        <taxon>Sar</taxon>
        <taxon>Stramenopiles</taxon>
        <taxon>Ochrophyta</taxon>
        <taxon>Bacillariophyta</taxon>
        <taxon>Coscinodiscophyceae</taxon>
        <taxon>Thalassiosirophycidae</taxon>
        <taxon>Thalassiosirales</taxon>
        <taxon>Skeletonemataceae</taxon>
        <taxon>Skeletonema</taxon>
        <taxon>Skeletonema marinoi-dohrnii complex</taxon>
    </lineage>
</organism>
<protein>
    <submittedName>
        <fullName evidence="2">Uncharacterized protein</fullName>
    </submittedName>
</protein>
<evidence type="ECO:0000313" key="2">
    <source>
        <dbReference type="EMBL" id="KAK1738376.1"/>
    </source>
</evidence>
<evidence type="ECO:0000313" key="3">
    <source>
        <dbReference type="Proteomes" id="UP001224775"/>
    </source>
</evidence>
<accession>A0AAD8Y3Z0</accession>
<dbReference type="AlphaFoldDB" id="A0AAD8Y3Z0"/>
<gene>
    <name evidence="2" type="ORF">QTG54_011045</name>
</gene>
<keyword evidence="3" id="KW-1185">Reference proteome</keyword>
<dbReference type="EMBL" id="JATAAI010000021">
    <property type="protein sequence ID" value="KAK1738376.1"/>
    <property type="molecule type" value="Genomic_DNA"/>
</dbReference>
<proteinExistence type="predicted"/>